<protein>
    <recommendedName>
        <fullName evidence="3">Xylulose kinase-1</fullName>
    </recommendedName>
</protein>
<proteinExistence type="predicted"/>
<evidence type="ECO:0000313" key="2">
    <source>
        <dbReference type="EMBL" id="GEU56402.1"/>
    </source>
</evidence>
<evidence type="ECO:0008006" key="3">
    <source>
        <dbReference type="Google" id="ProtNLM"/>
    </source>
</evidence>
<dbReference type="EMBL" id="BKCJ010003656">
    <property type="protein sequence ID" value="GEU56402.1"/>
    <property type="molecule type" value="Genomic_DNA"/>
</dbReference>
<comment type="caution">
    <text evidence="2">The sequence shown here is derived from an EMBL/GenBank/DDBJ whole genome shotgun (WGS) entry which is preliminary data.</text>
</comment>
<organism evidence="2">
    <name type="scientific">Tanacetum cinerariifolium</name>
    <name type="common">Dalmatian daisy</name>
    <name type="synonym">Chrysanthemum cinerariifolium</name>
    <dbReference type="NCBI Taxonomy" id="118510"/>
    <lineage>
        <taxon>Eukaryota</taxon>
        <taxon>Viridiplantae</taxon>
        <taxon>Streptophyta</taxon>
        <taxon>Embryophyta</taxon>
        <taxon>Tracheophyta</taxon>
        <taxon>Spermatophyta</taxon>
        <taxon>Magnoliopsida</taxon>
        <taxon>eudicotyledons</taxon>
        <taxon>Gunneridae</taxon>
        <taxon>Pentapetalae</taxon>
        <taxon>asterids</taxon>
        <taxon>campanulids</taxon>
        <taxon>Asterales</taxon>
        <taxon>Asteraceae</taxon>
        <taxon>Asteroideae</taxon>
        <taxon>Anthemideae</taxon>
        <taxon>Anthemidinae</taxon>
        <taxon>Tanacetum</taxon>
    </lineage>
</organism>
<keyword evidence="1" id="KW-0175">Coiled coil</keyword>
<accession>A0A6L2L6Z4</accession>
<name>A0A6L2L6Z4_TANCI</name>
<gene>
    <name evidence="2" type="ORF">Tci_028380</name>
</gene>
<feature type="coiled-coil region" evidence="1">
    <location>
        <begin position="212"/>
        <end position="260"/>
    </location>
</feature>
<evidence type="ECO:0000256" key="1">
    <source>
        <dbReference type="SAM" id="Coils"/>
    </source>
</evidence>
<dbReference type="AlphaFoldDB" id="A0A6L2L6Z4"/>
<sequence>MIEYLSKSDASEGFNQIINFVNGSSIKYALTVIPNIYVSCIKQFWTTVAIKKVNDVTRSQALVDKKKVVVTESTIRDALYLDGAEGVECLPNEEIFAELARMGYEKPSTKLTFYKAFFSNQNQVGDLLTHTTKYTSPTLTQIVFANMRRVGKGFYGVKTPLFKGMLVAQEVKEGDADERVEEVNAGFAAEGDVSAANDEVPTSDAGLPMDLLQNLLDTCKTLTRRVKHLEQDKIAQALEITKLKSRVKKLERRFKASKLKRLKNVGTAQRIETSDDTVMDDISNQERMIADMDADDDVVLEEAKDVAADVVKDVQDADIAESVHDQERQAESQVEIYKIDLEHANKVLSMQEDETEPAEVQKVVDVVTTAKIITEVVIAASATFTTASTYITAADAQVLIVVTTAAPSRLTASPRRRK</sequence>
<reference evidence="2" key="1">
    <citation type="journal article" date="2019" name="Sci. Rep.">
        <title>Draft genome of Tanacetum cinerariifolium, the natural source of mosquito coil.</title>
        <authorList>
            <person name="Yamashiro T."/>
            <person name="Shiraishi A."/>
            <person name="Satake H."/>
            <person name="Nakayama K."/>
        </authorList>
    </citation>
    <scope>NUCLEOTIDE SEQUENCE</scope>
</reference>